<evidence type="ECO:0000259" key="1">
    <source>
        <dbReference type="Pfam" id="PF01208"/>
    </source>
</evidence>
<feature type="domain" description="Uroporphyrinogen decarboxylase (URO-D)" evidence="1">
    <location>
        <begin position="157"/>
        <end position="381"/>
    </location>
</feature>
<dbReference type="Proteomes" id="UP000035704">
    <property type="component" value="Chromosome"/>
</dbReference>
<dbReference type="AlphaFoldDB" id="A0A0D8IAL7"/>
<keyword evidence="3" id="KW-1185">Reference proteome</keyword>
<protein>
    <submittedName>
        <fullName evidence="2">Uroporphyrinogen decarboxylase</fullName>
    </submittedName>
</protein>
<accession>A0A0D8IAL7</accession>
<dbReference type="STRING" id="84022.CACET_c25140"/>
<dbReference type="OrthoDB" id="1914371at2"/>
<gene>
    <name evidence="2" type="ORF">CACET_c25140</name>
</gene>
<dbReference type="Pfam" id="PF01208">
    <property type="entry name" value="URO-D"/>
    <property type="match status" value="1"/>
</dbReference>
<dbReference type="InterPro" id="IPR000257">
    <property type="entry name" value="Uroporphyrinogen_deCOase"/>
</dbReference>
<dbReference type="PATRIC" id="fig|84022.5.peg.202"/>
<dbReference type="KEGG" id="cace:CACET_c25140"/>
<organism evidence="2 3">
    <name type="scientific">Clostridium aceticum</name>
    <dbReference type="NCBI Taxonomy" id="84022"/>
    <lineage>
        <taxon>Bacteria</taxon>
        <taxon>Bacillati</taxon>
        <taxon>Bacillota</taxon>
        <taxon>Clostridia</taxon>
        <taxon>Eubacteriales</taxon>
        <taxon>Clostridiaceae</taxon>
        <taxon>Clostridium</taxon>
    </lineage>
</organism>
<evidence type="ECO:0000313" key="3">
    <source>
        <dbReference type="Proteomes" id="UP000035704"/>
    </source>
</evidence>
<dbReference type="InterPro" id="IPR038071">
    <property type="entry name" value="UROD/MetE-like_sf"/>
</dbReference>
<proteinExistence type="predicted"/>
<name>A0A0D8IAL7_9CLOT</name>
<dbReference type="EMBL" id="CP009687">
    <property type="protein sequence ID" value="AKL95959.1"/>
    <property type="molecule type" value="Genomic_DNA"/>
</dbReference>
<sequence length="386" mass="44080">MTDIKQLQKDRQQLFTDLYEGRIPKRVPIMYNIGWEAAIQLAGYDLKQAQWDNSIVYDVYDKACSRLYGDLIPVAMTLRNPMHYQMLGSKAIIMSSSGQMQHPEIACLEPSEYDEFIQDPYKMMVDKLLPRLYKALDVSPGQRALALGKAFKAYNDEAGFYVGTIGKIVEKYGYAAIPTHGFGEAPFDFLADFLRSFSGVSMDVRRMPEKVIEACEAITPHMIKLLVHMNPNPSVLKKAFIPLHMAPYLNQKQFDKFYWPTFKKVIDAMVEAGQGVDLFVEHDWMRYIDYLADLPGRVRMRFEYGDPKIIKEKLGGKHIISGLYPLTLLKTATKEECIDKAKELIDILAPGGGYMFEFDKSALSMDDVNIDNLIAVTEYVRDHAIY</sequence>
<evidence type="ECO:0000313" key="2">
    <source>
        <dbReference type="EMBL" id="AKL95959.1"/>
    </source>
</evidence>
<dbReference type="Gene3D" id="3.20.20.210">
    <property type="match status" value="1"/>
</dbReference>
<dbReference type="RefSeq" id="WP_044824771.1">
    <property type="nucleotide sequence ID" value="NZ_CP009687.1"/>
</dbReference>
<dbReference type="GO" id="GO:0006779">
    <property type="term" value="P:porphyrin-containing compound biosynthetic process"/>
    <property type="evidence" value="ECO:0007669"/>
    <property type="project" value="InterPro"/>
</dbReference>
<dbReference type="GO" id="GO:0004853">
    <property type="term" value="F:uroporphyrinogen decarboxylase activity"/>
    <property type="evidence" value="ECO:0007669"/>
    <property type="project" value="InterPro"/>
</dbReference>
<reference evidence="2 3" key="1">
    <citation type="submission" date="2014-10" db="EMBL/GenBank/DDBJ databases">
        <title>Genome sequence of Clostridium aceticum DSM 1496.</title>
        <authorList>
            <person name="Poehlein A."/>
            <person name="Schiel-Bengelsdorf B."/>
            <person name="Gottschalk G."/>
            <person name="Duerre P."/>
            <person name="Daniel R."/>
        </authorList>
    </citation>
    <scope>NUCLEOTIDE SEQUENCE [LARGE SCALE GENOMIC DNA]</scope>
    <source>
        <strain evidence="2 3">DSM 1496</strain>
    </source>
</reference>
<dbReference type="SUPFAM" id="SSF51726">
    <property type="entry name" value="UROD/MetE-like"/>
    <property type="match status" value="1"/>
</dbReference>